<feature type="region of interest" description="Disordered" evidence="1">
    <location>
        <begin position="445"/>
        <end position="478"/>
    </location>
</feature>
<gene>
    <name evidence="3" type="primary">atzF_1</name>
    <name evidence="3" type="ORF">NRB56_13650</name>
</gene>
<dbReference type="PANTHER" id="PTHR11895">
    <property type="entry name" value="TRANSAMIDASE"/>
    <property type="match status" value="1"/>
</dbReference>
<dbReference type="SUPFAM" id="SSF75304">
    <property type="entry name" value="Amidase signature (AS) enzymes"/>
    <property type="match status" value="1"/>
</dbReference>
<dbReference type="InterPro" id="IPR036928">
    <property type="entry name" value="AS_sf"/>
</dbReference>
<organism evidence="3 4">
    <name type="scientific">Nocardia aurantia</name>
    <dbReference type="NCBI Taxonomy" id="2585199"/>
    <lineage>
        <taxon>Bacteria</taxon>
        <taxon>Bacillati</taxon>
        <taxon>Actinomycetota</taxon>
        <taxon>Actinomycetes</taxon>
        <taxon>Mycobacteriales</taxon>
        <taxon>Nocardiaceae</taxon>
        <taxon>Nocardia</taxon>
    </lineage>
</organism>
<dbReference type="InterPro" id="IPR023631">
    <property type="entry name" value="Amidase_dom"/>
</dbReference>
<dbReference type="Gene3D" id="1.20.58.1700">
    <property type="match status" value="1"/>
</dbReference>
<dbReference type="NCBIfam" id="NF006043">
    <property type="entry name" value="PRK08186.1"/>
    <property type="match status" value="1"/>
</dbReference>
<dbReference type="Proteomes" id="UP000431401">
    <property type="component" value="Unassembled WGS sequence"/>
</dbReference>
<dbReference type="PANTHER" id="PTHR11895:SF169">
    <property type="entry name" value="GLUTAMYL-TRNA(GLN) AMIDOTRANSFERASE"/>
    <property type="match status" value="1"/>
</dbReference>
<evidence type="ECO:0000259" key="2">
    <source>
        <dbReference type="Pfam" id="PF01425"/>
    </source>
</evidence>
<comment type="caution">
    <text evidence="3">The sequence shown here is derived from an EMBL/GenBank/DDBJ whole genome shotgun (WGS) entry which is preliminary data.</text>
</comment>
<dbReference type="OrthoDB" id="182039at2"/>
<dbReference type="EC" id="3.5.1.54" evidence="3"/>
<keyword evidence="3" id="KW-0378">Hydrolase</keyword>
<dbReference type="InterPro" id="IPR000120">
    <property type="entry name" value="Amidase"/>
</dbReference>
<dbReference type="Pfam" id="PF01425">
    <property type="entry name" value="Amidase"/>
    <property type="match status" value="1"/>
</dbReference>
<dbReference type="RefSeq" id="WP_153339695.1">
    <property type="nucleotide sequence ID" value="NZ_WEGI01000003.1"/>
</dbReference>
<evidence type="ECO:0000313" key="4">
    <source>
        <dbReference type="Proteomes" id="UP000431401"/>
    </source>
</evidence>
<dbReference type="Gene3D" id="3.90.1300.10">
    <property type="entry name" value="Amidase signature (AS) domain"/>
    <property type="match status" value="1"/>
</dbReference>
<name>A0A7K0DJ12_9NOCA</name>
<reference evidence="3 4" key="1">
    <citation type="submission" date="2019-10" db="EMBL/GenBank/DDBJ databases">
        <title>Nocardia macrotermitis sp. nov. and Nocardia aurantia sp. nov., isolated from the gut of fungus growing-termite Macrotermes natalensis.</title>
        <authorList>
            <person name="Benndorf R."/>
            <person name="Schwitalla J."/>
            <person name="Martin K."/>
            <person name="De Beer W."/>
            <person name="Kaster A.-K."/>
            <person name="Vollmers J."/>
            <person name="Poulsen M."/>
            <person name="Beemelmanns C."/>
        </authorList>
    </citation>
    <scope>NUCLEOTIDE SEQUENCE [LARGE SCALE GENOMIC DNA]</scope>
    <source>
        <strain evidence="3 4">RB56</strain>
    </source>
</reference>
<accession>A0A7K0DJ12</accession>
<evidence type="ECO:0000256" key="1">
    <source>
        <dbReference type="SAM" id="MobiDB-lite"/>
    </source>
</evidence>
<sequence length="478" mass="50293">MQNSGPSVAEILASHESGSGSPTKTAARVADAIAARGDDGTWITPVPRDELLAAAAEIERRPGARTLPLYGVPFGVKDSIDVAGRPTTLACPDFAYTATDTAPAVQRLLDAGALFVGKTNLDQFATGLNGTRTPYTVPRSVFGHDMISGGSSSGSALAVALGEVPFCVATDTAGSGRVPAALNGIVGWKPSRGLISTVGLVPACRSLDCMTLMATRIDDLDRVFEVIAAEDPGDPWSRPRGPRFGDGTVRVGLPPESELEFFGDAAMRTAHSAFRNRLRGLGFEEVSISVAPFLAAGELLYSGPWVAERLVEFDSFLTAHPESVLPVIRDILSTGYGFDAIDVFRAQQELQRLRSVVARMWADFDVVVLPTIGTTFTVGQVLADPIATNTILGHYTHFGNLLDLTAIAVPVGLTADGRPVSAMVLGPALADDLVLAVAARILDEPRTPDSGAPQAVTDAPHPAAVPRSNIRLVPKENR</sequence>
<proteinExistence type="predicted"/>
<keyword evidence="4" id="KW-1185">Reference proteome</keyword>
<dbReference type="AlphaFoldDB" id="A0A7K0DJ12"/>
<dbReference type="GO" id="GO:0004039">
    <property type="term" value="F:allophanate hydrolase activity"/>
    <property type="evidence" value="ECO:0007669"/>
    <property type="project" value="UniProtKB-EC"/>
</dbReference>
<feature type="domain" description="Amidase" evidence="2">
    <location>
        <begin position="49"/>
        <end position="435"/>
    </location>
</feature>
<protein>
    <submittedName>
        <fullName evidence="3">Allophanate hydrolase</fullName>
        <ecNumber evidence="3">3.5.1.54</ecNumber>
    </submittedName>
</protein>
<dbReference type="EMBL" id="WEGI01000003">
    <property type="protein sequence ID" value="MQY25806.1"/>
    <property type="molecule type" value="Genomic_DNA"/>
</dbReference>
<evidence type="ECO:0000313" key="3">
    <source>
        <dbReference type="EMBL" id="MQY25806.1"/>
    </source>
</evidence>